<gene>
    <name evidence="15" type="primary">20212966</name>
    <name evidence="14" type="ORF">HELRODRAFT_194308</name>
</gene>
<dbReference type="InterPro" id="IPR058533">
    <property type="entry name" value="Cation_efflux_TM"/>
</dbReference>
<feature type="domain" description="Cation efflux protein transmembrane" evidence="13">
    <location>
        <begin position="47"/>
        <end position="267"/>
    </location>
</feature>
<dbReference type="GO" id="GO:0005794">
    <property type="term" value="C:Golgi apparatus"/>
    <property type="evidence" value="ECO:0000318"/>
    <property type="project" value="GO_Central"/>
</dbReference>
<dbReference type="SUPFAM" id="SSF161111">
    <property type="entry name" value="Cation efflux protein transmembrane domain-like"/>
    <property type="match status" value="1"/>
</dbReference>
<dbReference type="AlphaFoldDB" id="T1FVX0"/>
<dbReference type="InterPro" id="IPR052005">
    <property type="entry name" value="CDF_SLC30A"/>
</dbReference>
<dbReference type="KEGG" id="hro:HELRODRAFT_194308"/>
<evidence type="ECO:0000313" key="14">
    <source>
        <dbReference type="EMBL" id="ESN92259.1"/>
    </source>
</evidence>
<evidence type="ECO:0000256" key="2">
    <source>
        <dbReference type="ARBA" id="ARBA00022448"/>
    </source>
</evidence>
<keyword evidence="16" id="KW-1185">Reference proteome</keyword>
<dbReference type="OrthoDB" id="5382797at2759"/>
<keyword evidence="4" id="KW-0862">Zinc</keyword>
<dbReference type="InParanoid" id="T1FVX0"/>
<dbReference type="EMBL" id="KB097656">
    <property type="protein sequence ID" value="ESN92259.1"/>
    <property type="molecule type" value="Genomic_DNA"/>
</dbReference>
<keyword evidence="2" id="KW-0813">Transport</keyword>
<proteinExistence type="predicted"/>
<dbReference type="Proteomes" id="UP000015101">
    <property type="component" value="Unassembled WGS sequence"/>
</dbReference>
<dbReference type="HOGENOM" id="CLU_513185_0_0_1"/>
<feature type="transmembrane region" description="Helical" evidence="12">
    <location>
        <begin position="46"/>
        <end position="68"/>
    </location>
</feature>
<dbReference type="EMBL" id="AMQM01007683">
    <property type="status" value="NOT_ANNOTATED_CDS"/>
    <property type="molecule type" value="Genomic_DNA"/>
</dbReference>
<evidence type="ECO:0000256" key="1">
    <source>
        <dbReference type="ARBA" id="ARBA00004166"/>
    </source>
</evidence>
<dbReference type="OMA" id="ECIIRIM"/>
<sequence>MNAPTKIDVPDLIGTVHPFYRENQSNYCSLKNEARKLFKQQPAKKILLSCGINIISTVILLMWCISTNSMALTAYTYLTIFDLFSMLTCLVTIWVQQQQHSSVYSFGFERFEVLFVFASTVLAQLGSFFIIKESIERVVEQPDVHTGRLLMGTVFALVFHLCIAYMVDNPAFNHVMDASSSSWLQEHVTDISESICHVVPGLSKILLPRINPFVLISLAGALALIVTHFLIDFYSYHSIDTWAAIWIALMTCGTMLPMSVYTGKILLQTTPSHLIGQLDKCLREASTLDGVLEFRHEHFWTVAFGKMAGSVHVRIRRDADEQMVLAHVYQRLSTIIPLLNVQIFKDDWLRGGASVSSSYSFGPEAKLLLLQQQSQQLQQQQMTMMSDRSLAIPSNAPTLPSNYSGMFVRPNLNFAPSSPLYQPHMPSFGSGGDGAFAAGGGGGSNVGSNNWKIPTSLLPSVENISDNDFHQHHHHDHQHHDHHHHHEQQQQHCQFHDSLNVNVGNVGNPVWQQQQNVQALFGDIKPNIRQS</sequence>
<feature type="transmembrane region" description="Helical" evidence="12">
    <location>
        <begin position="243"/>
        <end position="261"/>
    </location>
</feature>
<accession>T1FVX0</accession>
<feature type="compositionally biased region" description="Basic residues" evidence="11">
    <location>
        <begin position="471"/>
        <end position="486"/>
    </location>
</feature>
<feature type="transmembrane region" description="Helical" evidence="12">
    <location>
        <begin position="149"/>
        <end position="167"/>
    </location>
</feature>
<reference evidence="15" key="3">
    <citation type="submission" date="2015-06" db="UniProtKB">
        <authorList>
            <consortium name="EnsemblMetazoa"/>
        </authorList>
    </citation>
    <scope>IDENTIFICATION</scope>
</reference>
<organism evidence="15 16">
    <name type="scientific">Helobdella robusta</name>
    <name type="common">Californian leech</name>
    <dbReference type="NCBI Taxonomy" id="6412"/>
    <lineage>
        <taxon>Eukaryota</taxon>
        <taxon>Metazoa</taxon>
        <taxon>Spiralia</taxon>
        <taxon>Lophotrochozoa</taxon>
        <taxon>Annelida</taxon>
        <taxon>Clitellata</taxon>
        <taxon>Hirudinea</taxon>
        <taxon>Rhynchobdellida</taxon>
        <taxon>Glossiphoniidae</taxon>
        <taxon>Helobdella</taxon>
    </lineage>
</organism>
<keyword evidence="3 12" id="KW-0812">Transmembrane</keyword>
<dbReference type="Gene3D" id="1.20.1510.10">
    <property type="entry name" value="Cation efflux protein transmembrane domain"/>
    <property type="match status" value="1"/>
</dbReference>
<keyword evidence="6" id="KW-0333">Golgi apparatus</keyword>
<protein>
    <recommendedName>
        <fullName evidence="13">Cation efflux protein transmembrane domain-containing protein</fullName>
    </recommendedName>
</protein>
<evidence type="ECO:0000256" key="9">
    <source>
        <dbReference type="ARBA" id="ARBA00038600"/>
    </source>
</evidence>
<reference evidence="16" key="1">
    <citation type="submission" date="2012-12" db="EMBL/GenBank/DDBJ databases">
        <authorList>
            <person name="Hellsten U."/>
            <person name="Grimwood J."/>
            <person name="Chapman J.A."/>
            <person name="Shapiro H."/>
            <person name="Aerts A."/>
            <person name="Otillar R.P."/>
            <person name="Terry A.Y."/>
            <person name="Boore J.L."/>
            <person name="Simakov O."/>
            <person name="Marletaz F."/>
            <person name="Cho S.-J."/>
            <person name="Edsinger-Gonzales E."/>
            <person name="Havlak P."/>
            <person name="Kuo D.-H."/>
            <person name="Larsson T."/>
            <person name="Lv J."/>
            <person name="Arendt D."/>
            <person name="Savage R."/>
            <person name="Osoegawa K."/>
            <person name="de Jong P."/>
            <person name="Lindberg D.R."/>
            <person name="Seaver E.C."/>
            <person name="Weisblat D.A."/>
            <person name="Putnam N.H."/>
            <person name="Grigoriev I.V."/>
            <person name="Rokhsar D.S."/>
        </authorList>
    </citation>
    <scope>NUCLEOTIDE SEQUENCE</scope>
</reference>
<evidence type="ECO:0000313" key="16">
    <source>
        <dbReference type="Proteomes" id="UP000015101"/>
    </source>
</evidence>
<reference evidence="14 16" key="2">
    <citation type="journal article" date="2013" name="Nature">
        <title>Insights into bilaterian evolution from three spiralian genomes.</title>
        <authorList>
            <person name="Simakov O."/>
            <person name="Marletaz F."/>
            <person name="Cho S.J."/>
            <person name="Edsinger-Gonzales E."/>
            <person name="Havlak P."/>
            <person name="Hellsten U."/>
            <person name="Kuo D.H."/>
            <person name="Larsson T."/>
            <person name="Lv J."/>
            <person name="Arendt D."/>
            <person name="Savage R."/>
            <person name="Osoegawa K."/>
            <person name="de Jong P."/>
            <person name="Grimwood J."/>
            <person name="Chapman J.A."/>
            <person name="Shapiro H."/>
            <person name="Aerts A."/>
            <person name="Otillar R.P."/>
            <person name="Terry A.Y."/>
            <person name="Boore J.L."/>
            <person name="Grigoriev I.V."/>
            <person name="Lindberg D.R."/>
            <person name="Seaver E.C."/>
            <person name="Weisblat D.A."/>
            <person name="Putnam N.H."/>
            <person name="Rokhsar D.S."/>
        </authorList>
    </citation>
    <scope>NUCLEOTIDE SEQUENCE</scope>
</reference>
<evidence type="ECO:0000256" key="3">
    <source>
        <dbReference type="ARBA" id="ARBA00022692"/>
    </source>
</evidence>
<dbReference type="EnsemblMetazoa" id="HelroT194308">
    <property type="protein sequence ID" value="HelroP194308"/>
    <property type="gene ID" value="HelroG194308"/>
</dbReference>
<keyword evidence="8 12" id="KW-0472">Membrane</keyword>
<evidence type="ECO:0000256" key="11">
    <source>
        <dbReference type="SAM" id="MobiDB-lite"/>
    </source>
</evidence>
<keyword evidence="5 12" id="KW-1133">Transmembrane helix</keyword>
<feature type="transmembrane region" description="Helical" evidence="12">
    <location>
        <begin position="213"/>
        <end position="231"/>
    </location>
</feature>
<comment type="subunit">
    <text evidence="9">Heterodimer with SLC30A5; form a functional zinc ion transmembrane transporter.</text>
</comment>
<evidence type="ECO:0000256" key="8">
    <source>
        <dbReference type="ARBA" id="ARBA00023136"/>
    </source>
</evidence>
<dbReference type="RefSeq" id="XP_009029637.1">
    <property type="nucleotide sequence ID" value="XM_009031389.1"/>
</dbReference>
<evidence type="ECO:0000256" key="10">
    <source>
        <dbReference type="ARBA" id="ARBA00045455"/>
    </source>
</evidence>
<name>T1FVX0_HELRO</name>
<feature type="transmembrane region" description="Helical" evidence="12">
    <location>
        <begin position="107"/>
        <end position="129"/>
    </location>
</feature>
<dbReference type="STRING" id="6412.T1FVX0"/>
<evidence type="ECO:0000256" key="4">
    <source>
        <dbReference type="ARBA" id="ARBA00022833"/>
    </source>
</evidence>
<dbReference type="GO" id="GO:0006829">
    <property type="term" value="P:zinc ion transport"/>
    <property type="evidence" value="ECO:0000318"/>
    <property type="project" value="GO_Central"/>
</dbReference>
<comment type="subcellular location">
    <subcellularLocation>
        <location evidence="1">Golgi apparatus</location>
        <location evidence="1">trans-Golgi network membrane</location>
        <topology evidence="1">Multi-pass membrane protein</topology>
    </subcellularLocation>
</comment>
<evidence type="ECO:0000259" key="13">
    <source>
        <dbReference type="Pfam" id="PF01545"/>
    </source>
</evidence>
<comment type="function">
    <text evidence="10">Has probably no intrinsic transporter activity but together with SLC30A5 forms a functional zinc ion:proton antiporter heterodimer, mediating zinc entry into the lumen of organelles along the secretory pathway. As part of that zinc ion:proton antiporter, contributes to zinc ion homeostasis within the early secretory pathway and regulates the activation and folding of enzymes like alkaline phosphatases and enzymes involved in phosphatidylinositol glycan anchor biosynthesis.</text>
</comment>
<evidence type="ECO:0000313" key="15">
    <source>
        <dbReference type="EnsemblMetazoa" id="HelroP194308"/>
    </source>
</evidence>
<feature type="region of interest" description="Disordered" evidence="11">
    <location>
        <begin position="462"/>
        <end position="493"/>
    </location>
</feature>
<dbReference type="PANTHER" id="PTHR46531:SF1">
    <property type="entry name" value="ZINC TRANSPORTER 6"/>
    <property type="match status" value="1"/>
</dbReference>
<evidence type="ECO:0000256" key="6">
    <source>
        <dbReference type="ARBA" id="ARBA00023034"/>
    </source>
</evidence>
<dbReference type="CTD" id="20212966"/>
<evidence type="ECO:0000256" key="5">
    <source>
        <dbReference type="ARBA" id="ARBA00022989"/>
    </source>
</evidence>
<evidence type="ECO:0000256" key="12">
    <source>
        <dbReference type="SAM" id="Phobius"/>
    </source>
</evidence>
<dbReference type="Pfam" id="PF01545">
    <property type="entry name" value="Cation_efflux"/>
    <property type="match status" value="1"/>
</dbReference>
<dbReference type="GeneID" id="20212966"/>
<dbReference type="PANTHER" id="PTHR46531">
    <property type="entry name" value="ZINC TRANSPORTER 6"/>
    <property type="match status" value="1"/>
</dbReference>
<dbReference type="eggNOG" id="KOG1484">
    <property type="taxonomic scope" value="Eukaryota"/>
</dbReference>
<dbReference type="GO" id="GO:0016020">
    <property type="term" value="C:membrane"/>
    <property type="evidence" value="ECO:0007669"/>
    <property type="project" value="InterPro"/>
</dbReference>
<feature type="transmembrane region" description="Helical" evidence="12">
    <location>
        <begin position="74"/>
        <end position="95"/>
    </location>
</feature>
<keyword evidence="7" id="KW-0406">Ion transport</keyword>
<evidence type="ECO:0000256" key="7">
    <source>
        <dbReference type="ARBA" id="ARBA00023065"/>
    </source>
</evidence>
<dbReference type="GO" id="GO:0008324">
    <property type="term" value="F:monoatomic cation transmembrane transporter activity"/>
    <property type="evidence" value="ECO:0007669"/>
    <property type="project" value="InterPro"/>
</dbReference>
<dbReference type="InterPro" id="IPR027469">
    <property type="entry name" value="Cation_efflux_TMD_sf"/>
</dbReference>